<dbReference type="GO" id="GO:1990481">
    <property type="term" value="P:mRNA pseudouridine synthesis"/>
    <property type="evidence" value="ECO:0007669"/>
    <property type="project" value="TreeGrafter"/>
</dbReference>
<evidence type="ECO:0000256" key="2">
    <source>
        <dbReference type="ARBA" id="ARBA00022694"/>
    </source>
</evidence>
<comment type="similarity">
    <text evidence="1 4">Belongs to the tRNA pseudouridine synthase TruA family.</text>
</comment>
<dbReference type="GO" id="GO:0005634">
    <property type="term" value="C:nucleus"/>
    <property type="evidence" value="ECO:0007669"/>
    <property type="project" value="TreeGrafter"/>
</dbReference>
<dbReference type="FunFam" id="3.30.70.580:FF:000017">
    <property type="entry name" value="Related to DEG1-pseudouridine synthase"/>
    <property type="match status" value="1"/>
</dbReference>
<protein>
    <recommendedName>
        <fullName evidence="4">tRNA pseudouridine synthase</fullName>
        <ecNumber evidence="4">5.4.99.12</ecNumber>
    </recommendedName>
</protein>
<dbReference type="PANTHER" id="PTHR11142">
    <property type="entry name" value="PSEUDOURIDYLATE SYNTHASE"/>
    <property type="match status" value="1"/>
</dbReference>
<dbReference type="PANTHER" id="PTHR11142:SF5">
    <property type="entry name" value="TRNA PSEUDOURIDINE(38_39) SYNTHASE"/>
    <property type="match status" value="1"/>
</dbReference>
<dbReference type="Gene3D" id="3.30.70.580">
    <property type="entry name" value="Pseudouridine synthase I, catalytic domain, N-terminal subdomain"/>
    <property type="match status" value="1"/>
</dbReference>
<dbReference type="OrthoDB" id="25767at2759"/>
<dbReference type="Pfam" id="PF01416">
    <property type="entry name" value="PseudoU_synth_1"/>
    <property type="match status" value="1"/>
</dbReference>
<dbReference type="GO" id="GO:0031119">
    <property type="term" value="P:tRNA pseudouridine synthesis"/>
    <property type="evidence" value="ECO:0007669"/>
    <property type="project" value="TreeGrafter"/>
</dbReference>
<dbReference type="EC" id="5.4.99.12" evidence="4"/>
<proteinExistence type="inferred from homology"/>
<reference evidence="6 7" key="1">
    <citation type="journal article" date="2016" name="Mol. Biol. Evol.">
        <title>Comparative Genomics of Early-Diverging Mushroom-Forming Fungi Provides Insights into the Origins of Lignocellulose Decay Capabilities.</title>
        <authorList>
            <person name="Nagy L.G."/>
            <person name="Riley R."/>
            <person name="Tritt A."/>
            <person name="Adam C."/>
            <person name="Daum C."/>
            <person name="Floudas D."/>
            <person name="Sun H."/>
            <person name="Yadav J.S."/>
            <person name="Pangilinan J."/>
            <person name="Larsson K.H."/>
            <person name="Matsuura K."/>
            <person name="Barry K."/>
            <person name="Labutti K."/>
            <person name="Kuo R."/>
            <person name="Ohm R.A."/>
            <person name="Bhattacharya S.S."/>
            <person name="Shirouzu T."/>
            <person name="Yoshinaga Y."/>
            <person name="Martin F.M."/>
            <person name="Grigoriev I.V."/>
            <person name="Hibbett D.S."/>
        </authorList>
    </citation>
    <scope>NUCLEOTIDE SEQUENCE [LARGE SCALE GENOMIC DNA]</scope>
    <source>
        <strain evidence="6 7">HHB10207 ss-3</strain>
    </source>
</reference>
<dbReference type="InterPro" id="IPR001406">
    <property type="entry name" value="PsdUridine_synth_TruA"/>
</dbReference>
<evidence type="ECO:0000256" key="4">
    <source>
        <dbReference type="RuleBase" id="RU003792"/>
    </source>
</evidence>
<dbReference type="STRING" id="1314776.A0A166EQC1"/>
<organism evidence="6 7">
    <name type="scientific">Sistotremastrum suecicum HHB10207 ss-3</name>
    <dbReference type="NCBI Taxonomy" id="1314776"/>
    <lineage>
        <taxon>Eukaryota</taxon>
        <taxon>Fungi</taxon>
        <taxon>Dikarya</taxon>
        <taxon>Basidiomycota</taxon>
        <taxon>Agaricomycotina</taxon>
        <taxon>Agaricomycetes</taxon>
        <taxon>Sistotremastrales</taxon>
        <taxon>Sistotremastraceae</taxon>
        <taxon>Sistotremastrum</taxon>
    </lineage>
</organism>
<evidence type="ECO:0000256" key="3">
    <source>
        <dbReference type="ARBA" id="ARBA00023235"/>
    </source>
</evidence>
<dbReference type="InterPro" id="IPR020097">
    <property type="entry name" value="PsdUridine_synth_TruA_a/b_dom"/>
</dbReference>
<dbReference type="NCBIfam" id="TIGR00071">
    <property type="entry name" value="hisT_truA"/>
    <property type="match status" value="1"/>
</dbReference>
<dbReference type="EMBL" id="KV428041">
    <property type="protein sequence ID" value="KZT39825.1"/>
    <property type="molecule type" value="Genomic_DNA"/>
</dbReference>
<evidence type="ECO:0000256" key="1">
    <source>
        <dbReference type="ARBA" id="ARBA00009375"/>
    </source>
</evidence>
<evidence type="ECO:0000259" key="5">
    <source>
        <dbReference type="Pfam" id="PF01416"/>
    </source>
</evidence>
<feature type="domain" description="Pseudouridine synthase I TruA alpha/beta" evidence="5">
    <location>
        <begin position="192"/>
        <end position="313"/>
    </location>
</feature>
<dbReference type="SUPFAM" id="SSF55120">
    <property type="entry name" value="Pseudouridine synthase"/>
    <property type="match status" value="1"/>
</dbReference>
<dbReference type="InterPro" id="IPR020103">
    <property type="entry name" value="PsdUridine_synth_cat_dom_sf"/>
</dbReference>
<comment type="catalytic activity">
    <reaction evidence="4">
        <text>uridine(38/39/40) in tRNA = pseudouridine(38/39/40) in tRNA</text>
        <dbReference type="Rhea" id="RHEA:22376"/>
        <dbReference type="Rhea" id="RHEA-COMP:10085"/>
        <dbReference type="Rhea" id="RHEA-COMP:10087"/>
        <dbReference type="ChEBI" id="CHEBI:65314"/>
        <dbReference type="ChEBI" id="CHEBI:65315"/>
        <dbReference type="EC" id="5.4.99.12"/>
    </reaction>
</comment>
<sequence length="445" mass="49681">MAATPPAYHDWSREDLINRILVLEGRARPTPPSPSLKKPPKRPVKAFDFRMQPRRKIALKFCYAGEHYNGLAIQSDPTPLPTVEAVIFDALSETRLVDRGAGMDGCGWSRCGRTDRGVSAAGQVISLHVRTLPSRPELNYVDMLNRVLPSTIRILAWSPVSDSFDARFSCAFRHYKYFFVPSGLDIDAMRDATQRLLGEHDFRNLCKLDPSKQITNFRRVISRAEISSVSSDMMVFDLIGTAFLYNQVRHIMAVLFLIGGGLESPSVMSSLLNADPSHPIPALKTDEAIEIVATKPVYQMADGLPLVLWDCGYRPEDVDWQTPLSSAEPRSDTEGLLLPTILLQHLESTRQRSLIKSTLDEYFLKAALSYHPGSVTLARGSAAVHNGQVLNIPIGGGKYRRTGAYVPLLKRERNEPIEETNERWRLAKLRKTEAKAGAEDAVEEE</sequence>
<evidence type="ECO:0000313" key="7">
    <source>
        <dbReference type="Proteomes" id="UP000076798"/>
    </source>
</evidence>
<dbReference type="HAMAP" id="MF_00171">
    <property type="entry name" value="TruA"/>
    <property type="match status" value="1"/>
</dbReference>
<name>A0A166EQC1_9AGAM</name>
<keyword evidence="2 4" id="KW-0819">tRNA processing</keyword>
<dbReference type="Proteomes" id="UP000076798">
    <property type="component" value="Unassembled WGS sequence"/>
</dbReference>
<evidence type="ECO:0000313" key="6">
    <source>
        <dbReference type="EMBL" id="KZT39825.1"/>
    </source>
</evidence>
<dbReference type="AlphaFoldDB" id="A0A166EQC1"/>
<dbReference type="GO" id="GO:0160147">
    <property type="term" value="F:tRNA pseudouridine(38-40) synthase activity"/>
    <property type="evidence" value="ECO:0007669"/>
    <property type="project" value="UniProtKB-EC"/>
</dbReference>
<dbReference type="GO" id="GO:0005737">
    <property type="term" value="C:cytoplasm"/>
    <property type="evidence" value="ECO:0007669"/>
    <property type="project" value="TreeGrafter"/>
</dbReference>
<dbReference type="Gene3D" id="3.30.70.660">
    <property type="entry name" value="Pseudouridine synthase I, catalytic domain, C-terminal subdomain"/>
    <property type="match status" value="1"/>
</dbReference>
<dbReference type="InterPro" id="IPR020095">
    <property type="entry name" value="PsdUridine_synth_TruA_C"/>
</dbReference>
<accession>A0A166EQC1</accession>
<dbReference type="GO" id="GO:0003723">
    <property type="term" value="F:RNA binding"/>
    <property type="evidence" value="ECO:0007669"/>
    <property type="project" value="InterPro"/>
</dbReference>
<keyword evidence="7" id="KW-1185">Reference proteome</keyword>
<gene>
    <name evidence="6" type="ORF">SISSUDRAFT_1070410</name>
</gene>
<dbReference type="InterPro" id="IPR020094">
    <property type="entry name" value="TruA/RsuA/RluB/E/F_N"/>
</dbReference>
<keyword evidence="3 4" id="KW-0413">Isomerase</keyword>